<dbReference type="RefSeq" id="WP_066178771.1">
    <property type="nucleotide sequence ID" value="NZ_CP036246.2"/>
</dbReference>
<dbReference type="AlphaFoldDB" id="A0A1C0AZX5"/>
<proteinExistence type="predicted"/>
<dbReference type="GO" id="GO:0008168">
    <property type="term" value="F:methyltransferase activity"/>
    <property type="evidence" value="ECO:0007669"/>
    <property type="project" value="UniProtKB-KW"/>
</dbReference>
<dbReference type="EMBL" id="CP036246">
    <property type="protein sequence ID" value="QEP40748.1"/>
    <property type="molecule type" value="Genomic_DNA"/>
</dbReference>
<dbReference type="Proteomes" id="UP000322644">
    <property type="component" value="Chromosome"/>
</dbReference>
<keyword evidence="1 6" id="KW-0489">Methyltransferase</keyword>
<accession>A0A1C0AZX5</accession>
<reference evidence="6 8" key="2">
    <citation type="submission" date="2019-09" db="EMBL/GenBank/DDBJ databases">
        <title>Complete genome sequencing of four Arcobacter species reveals a diverse suite of mobile elements.</title>
        <authorList>
            <person name="Miller W.G."/>
            <person name="Yee E."/>
            <person name="Bono J.L."/>
        </authorList>
    </citation>
    <scope>NUCLEOTIDE SEQUENCE [LARGE SCALE GENOMIC DNA]</scope>
    <source>
        <strain evidence="6 8">CCUG 56899</strain>
    </source>
</reference>
<dbReference type="OrthoDB" id="9805492at2"/>
<evidence type="ECO:0000259" key="4">
    <source>
        <dbReference type="Pfam" id="PF10672"/>
    </source>
</evidence>
<sequence>MNLDDLELIVKSNLKNKTSEAKRVFHGRGNFYENFSYLTVDSFDNVLFTTFYEENELEKNIIELLENIAKNFSFENFIIQRKYKDSDLYELIFGEIPESFYVIENSLKYKINFKNRNLGLFFDIKNAREYIKSISKDKTVLNLFSYTCAFSVVSIAGGAKSVINIDMSSSSLNIGRENHHINSLDTKKVKFFSYDILKSFGKIKKLSPYDIIIIDPPSFQKGSFVLSKDYEKIIKRVDEYTNSGAIILACLNDPFVESEFIKELFNKYLINFKYINRIPQNKEFVINDEEKGLKSLVFIKK</sequence>
<dbReference type="EC" id="2.1.1.264" evidence="5"/>
<evidence type="ECO:0000256" key="2">
    <source>
        <dbReference type="ARBA" id="ARBA00022679"/>
    </source>
</evidence>
<dbReference type="EMBL" id="LDIR01000001">
    <property type="protein sequence ID" value="OCL93169.1"/>
    <property type="molecule type" value="Genomic_DNA"/>
</dbReference>
<dbReference type="Gene3D" id="3.40.50.150">
    <property type="entry name" value="Vaccinia Virus protein VP39"/>
    <property type="match status" value="1"/>
</dbReference>
<evidence type="ECO:0000313" key="8">
    <source>
        <dbReference type="Proteomes" id="UP000322644"/>
    </source>
</evidence>
<dbReference type="Proteomes" id="UP000093159">
    <property type="component" value="Unassembled WGS sequence"/>
</dbReference>
<evidence type="ECO:0000313" key="6">
    <source>
        <dbReference type="EMBL" id="QEP40748.1"/>
    </source>
</evidence>
<reference evidence="6 8" key="3">
    <citation type="submission" date="2019-09" db="EMBL/GenBank/DDBJ databases">
        <title>Taxonomic note: a critical rebuttal of the proposed division of the genus Arcobacter into six genera, emended descriptions of Arcobacter anaerophilus and the genus Arcobacter, and an assessment of genus-level boundaries for Epsilonproteobacteria using in silico genomic comparator tools.</title>
        <authorList>
            <person name="On S.L.W."/>
            <person name="Miller W.G."/>
            <person name="Biggs P."/>
            <person name="Cornelius A."/>
            <person name="Vandamme P."/>
        </authorList>
    </citation>
    <scope>NUCLEOTIDE SEQUENCE [LARGE SCALE GENOMIC DNA]</scope>
    <source>
        <strain evidence="6 8">CCUG 56899</strain>
    </source>
</reference>
<dbReference type="SUPFAM" id="SSF53335">
    <property type="entry name" value="S-adenosyl-L-methionine-dependent methyltransferases"/>
    <property type="match status" value="1"/>
</dbReference>
<dbReference type="PANTHER" id="PTHR43042">
    <property type="entry name" value="SAM-DEPENDENT METHYLTRANSFERASE"/>
    <property type="match status" value="1"/>
</dbReference>
<dbReference type="InterPro" id="IPR019614">
    <property type="entry name" value="SAM-dep_methyl-trfase"/>
</dbReference>
<evidence type="ECO:0000256" key="1">
    <source>
        <dbReference type="ARBA" id="ARBA00022603"/>
    </source>
</evidence>
<name>A0A1C0AZX5_9BACT</name>
<feature type="domain" description="S-adenosylmethionine-dependent methyltransferase" evidence="4">
    <location>
        <begin position="22"/>
        <end position="298"/>
    </location>
</feature>
<keyword evidence="7" id="KW-1185">Reference proteome</keyword>
<evidence type="ECO:0000313" key="5">
    <source>
        <dbReference type="EMBL" id="OCL93169.1"/>
    </source>
</evidence>
<organism evidence="6 8">
    <name type="scientific">Arcobacter porcinus</name>
    <dbReference type="NCBI Taxonomy" id="1935204"/>
    <lineage>
        <taxon>Bacteria</taxon>
        <taxon>Pseudomonadati</taxon>
        <taxon>Campylobacterota</taxon>
        <taxon>Epsilonproteobacteria</taxon>
        <taxon>Campylobacterales</taxon>
        <taxon>Arcobacteraceae</taxon>
        <taxon>Arcobacter</taxon>
    </lineage>
</organism>
<reference evidence="5 7" key="1">
    <citation type="submission" date="2015-05" db="EMBL/GenBank/DDBJ databases">
        <authorList>
            <person name="Rovetto F."/>
            <person name="Cocolin L."/>
            <person name="Illeghems K."/>
            <person name="Van Nieuwerburgh F."/>
            <person name="Houf K."/>
        </authorList>
    </citation>
    <scope>NUCLEOTIDE SEQUENCE [LARGE SCALE GENOMIC DNA]</scope>
    <source>
        <strain evidence="5 7">117434</strain>
    </source>
</reference>
<dbReference type="CDD" id="cd02440">
    <property type="entry name" value="AdoMet_MTases"/>
    <property type="match status" value="1"/>
</dbReference>
<gene>
    <name evidence="5" type="primary">rlmK</name>
    <name evidence="5" type="ORF">AAX28_00711</name>
    <name evidence="6" type="ORF">APORC_1149</name>
</gene>
<protein>
    <submittedName>
        <fullName evidence="5">Ribosomal RNA large subunit methyltransferase K</fullName>
        <ecNumber evidence="5">2.1.1.264</ecNumber>
    </submittedName>
    <submittedName>
        <fullName evidence="6">SAM-dependent methyltransferase</fullName>
    </submittedName>
</protein>
<dbReference type="Pfam" id="PF10672">
    <property type="entry name" value="Methyltrans_SAM"/>
    <property type="match status" value="1"/>
</dbReference>
<keyword evidence="2 6" id="KW-0808">Transferase</keyword>
<dbReference type="InterPro" id="IPR029063">
    <property type="entry name" value="SAM-dependent_MTases_sf"/>
</dbReference>
<evidence type="ECO:0000256" key="3">
    <source>
        <dbReference type="ARBA" id="ARBA00022691"/>
    </source>
</evidence>
<keyword evidence="3" id="KW-0949">S-adenosyl-L-methionine</keyword>
<evidence type="ECO:0000313" key="7">
    <source>
        <dbReference type="Proteomes" id="UP000093159"/>
    </source>
</evidence>
<dbReference type="PANTHER" id="PTHR43042:SF3">
    <property type="entry name" value="RIBOSOMAL RNA LARGE SUBUNIT METHYLTRANSFERASE YWBD-RELATED"/>
    <property type="match status" value="1"/>
</dbReference>
<dbReference type="KEGG" id="apoc:APORC_1149"/>
<dbReference type="GO" id="GO:0032259">
    <property type="term" value="P:methylation"/>
    <property type="evidence" value="ECO:0007669"/>
    <property type="project" value="UniProtKB-KW"/>
</dbReference>